<comment type="similarity">
    <text evidence="1">Belongs to the short-chain dehydrogenases/reductases (SDR) family.</text>
</comment>
<comment type="caution">
    <text evidence="3">The sequence shown here is derived from an EMBL/GenBank/DDBJ whole genome shotgun (WGS) entry which is preliminary data.</text>
</comment>
<dbReference type="SUPFAM" id="SSF51735">
    <property type="entry name" value="NAD(P)-binding Rossmann-fold domains"/>
    <property type="match status" value="1"/>
</dbReference>
<gene>
    <name evidence="3" type="ORF">SD70_24035</name>
</gene>
<evidence type="ECO:0000313" key="3">
    <source>
        <dbReference type="EMBL" id="KIL38848.1"/>
    </source>
</evidence>
<name>A0ABR5ACT4_9BACL</name>
<keyword evidence="4" id="KW-1185">Reference proteome</keyword>
<evidence type="ECO:0000256" key="2">
    <source>
        <dbReference type="ARBA" id="ARBA00023002"/>
    </source>
</evidence>
<accession>A0ABR5ACT4</accession>
<dbReference type="Gene3D" id="3.40.50.720">
    <property type="entry name" value="NAD(P)-binding Rossmann-like Domain"/>
    <property type="match status" value="1"/>
</dbReference>
<dbReference type="Pfam" id="PF13561">
    <property type="entry name" value="adh_short_C2"/>
    <property type="match status" value="1"/>
</dbReference>
<evidence type="ECO:0000313" key="4">
    <source>
        <dbReference type="Proteomes" id="UP000031967"/>
    </source>
</evidence>
<dbReference type="PANTHER" id="PTHR42760">
    <property type="entry name" value="SHORT-CHAIN DEHYDROGENASES/REDUCTASES FAMILY MEMBER"/>
    <property type="match status" value="1"/>
</dbReference>
<sequence length="260" mass="27592">MTTHKGLAVVTGAASGIGKAIAERLAADGYAVAVADLNVEAAARTAEGIRAASRTAQSFAIDVTDKASIQRALDEAIAVFGPLKAWVSNAGVSTMNHFVDLTEEEWDINLNVNAKGPFLCGQVAARTFIEQNQGGKIVNTASLAGKRGGIPFLAHYVASKFAVVGLTQSMAYELAKHRITVNAVCPGYVQTPMQSRELEWEAKLRGVTPDEVIQIMLNETPLQRLQTPADVAKVVSYLLSEDADFITGEAIAVNGGVYMD</sequence>
<dbReference type="InterPro" id="IPR002347">
    <property type="entry name" value="SDR_fam"/>
</dbReference>
<dbReference type="EMBL" id="JXAK01000050">
    <property type="protein sequence ID" value="KIL38848.1"/>
    <property type="molecule type" value="Genomic_DNA"/>
</dbReference>
<dbReference type="PRINTS" id="PR00080">
    <property type="entry name" value="SDRFAMILY"/>
</dbReference>
<dbReference type="PROSITE" id="PS00061">
    <property type="entry name" value="ADH_SHORT"/>
    <property type="match status" value="1"/>
</dbReference>
<proteinExistence type="inferred from homology"/>
<keyword evidence="2" id="KW-0560">Oxidoreductase</keyword>
<organism evidence="3 4">
    <name type="scientific">Gordoniibacillus kamchatkensis</name>
    <dbReference type="NCBI Taxonomy" id="1590651"/>
    <lineage>
        <taxon>Bacteria</taxon>
        <taxon>Bacillati</taxon>
        <taxon>Bacillota</taxon>
        <taxon>Bacilli</taxon>
        <taxon>Bacillales</taxon>
        <taxon>Paenibacillaceae</taxon>
        <taxon>Gordoniibacillus</taxon>
    </lineage>
</organism>
<dbReference type="Proteomes" id="UP000031967">
    <property type="component" value="Unassembled WGS sequence"/>
</dbReference>
<dbReference type="PRINTS" id="PR00081">
    <property type="entry name" value="GDHRDH"/>
</dbReference>
<dbReference type="InterPro" id="IPR036291">
    <property type="entry name" value="NAD(P)-bd_dom_sf"/>
</dbReference>
<dbReference type="PANTHER" id="PTHR42760:SF133">
    <property type="entry name" value="3-OXOACYL-[ACYL-CARRIER-PROTEIN] REDUCTASE"/>
    <property type="match status" value="1"/>
</dbReference>
<evidence type="ECO:0000256" key="1">
    <source>
        <dbReference type="ARBA" id="ARBA00006484"/>
    </source>
</evidence>
<reference evidence="3 4" key="1">
    <citation type="submission" date="2014-12" db="EMBL/GenBank/DDBJ databases">
        <title>Draft genome sequence of Paenibacillus kamchatkensis strain B-2647.</title>
        <authorList>
            <person name="Karlyshev A.V."/>
            <person name="Kudryashova E.B."/>
        </authorList>
    </citation>
    <scope>NUCLEOTIDE SEQUENCE [LARGE SCALE GENOMIC DNA]</scope>
    <source>
        <strain evidence="3 4">VKM B-2647</strain>
    </source>
</reference>
<dbReference type="InterPro" id="IPR020904">
    <property type="entry name" value="Sc_DH/Rdtase_CS"/>
</dbReference>
<protein>
    <submittedName>
        <fullName evidence="3">3-ketoacyl-ACP reductase</fullName>
    </submittedName>
</protein>
<dbReference type="RefSeq" id="WP_041050405.1">
    <property type="nucleotide sequence ID" value="NZ_JXAK01000050.1"/>
</dbReference>